<evidence type="ECO:0000313" key="4">
    <source>
        <dbReference type="Proteomes" id="UP000001740"/>
    </source>
</evidence>
<dbReference type="Pfam" id="PF07715">
    <property type="entry name" value="Plug"/>
    <property type="match status" value="1"/>
</dbReference>
<comment type="subcellular location">
    <subcellularLocation>
        <location evidence="1">Cell outer membrane</location>
        <topology evidence="1">Multi-pass membrane protein</topology>
    </subcellularLocation>
</comment>
<feature type="domain" description="TonB-dependent receptor plug" evidence="2">
    <location>
        <begin position="34"/>
        <end position="149"/>
    </location>
</feature>
<dbReference type="PANTHER" id="PTHR47234:SF1">
    <property type="entry name" value="TONB-DEPENDENT RECEPTOR"/>
    <property type="match status" value="1"/>
</dbReference>
<evidence type="ECO:0000313" key="3">
    <source>
        <dbReference type="EMBL" id="ACD57164.1"/>
    </source>
</evidence>
<dbReference type="HOGENOM" id="CLU_894157_0_0_6"/>
<dbReference type="PATRIC" id="fig|291331.8.peg.4759"/>
<keyword evidence="1" id="KW-1134">Transmembrane beta strand</keyword>
<dbReference type="PROSITE" id="PS52016">
    <property type="entry name" value="TONB_DEPENDENT_REC_3"/>
    <property type="match status" value="1"/>
</dbReference>
<dbReference type="KEGG" id="xop:PXO_03701"/>
<dbReference type="EMBL" id="CP000967">
    <property type="protein sequence ID" value="ACD57164.1"/>
    <property type="molecule type" value="Genomic_DNA"/>
</dbReference>
<evidence type="ECO:0000259" key="2">
    <source>
        <dbReference type="Pfam" id="PF07715"/>
    </source>
</evidence>
<accession>A0A0K0GGH5</accession>
<keyword evidence="1" id="KW-0998">Cell outer membrane</keyword>
<dbReference type="InterPro" id="IPR037066">
    <property type="entry name" value="Plug_dom_sf"/>
</dbReference>
<dbReference type="Proteomes" id="UP000001740">
    <property type="component" value="Chromosome"/>
</dbReference>
<evidence type="ECO:0000256" key="1">
    <source>
        <dbReference type="PROSITE-ProRule" id="PRU01360"/>
    </source>
</evidence>
<keyword evidence="1" id="KW-0813">Transport</keyword>
<dbReference type="eggNOG" id="COG1629">
    <property type="taxonomic scope" value="Bacteria"/>
</dbReference>
<reference evidence="3 4" key="1">
    <citation type="journal article" date="2008" name="BMC Genomics">
        <title>Genome sequence and rapid evolution of the rice pathogen Xanthomonas oryzae pv. oryzae PXO99A.</title>
        <authorList>
            <person name="Salzberg S.L."/>
            <person name="Sommer D.D."/>
            <person name="Schatz M.C."/>
            <person name="Phillippy A.M."/>
            <person name="Rabinowicz P.D."/>
            <person name="Tsuge S."/>
            <person name="Furutani A."/>
            <person name="Ochiai H."/>
            <person name="Delcher A.L."/>
            <person name="Kelley D."/>
            <person name="Madupu R."/>
            <person name="Puiu D."/>
            <person name="Radune D."/>
            <person name="Shumway M."/>
            <person name="Trapnell C."/>
            <person name="Aparna G."/>
            <person name="Jha G."/>
            <person name="Pandey A."/>
            <person name="Patil P.B."/>
            <person name="Ishihara H."/>
            <person name="Meyer D.F."/>
            <person name="Szurek B."/>
            <person name="Verdier V."/>
            <person name="Koebnik R."/>
            <person name="Dow J.M."/>
            <person name="Ryan R.P."/>
            <person name="Hirata H."/>
            <person name="Tsuyumu S."/>
            <person name="Won Lee S."/>
            <person name="Seo Y.S."/>
            <person name="Sriariyanum M."/>
            <person name="Ronald P.C."/>
            <person name="Sonti R.V."/>
            <person name="Van Sluys M.A."/>
            <person name="Leach J.E."/>
            <person name="White F.F."/>
            <person name="Bogdanove A.J."/>
        </authorList>
    </citation>
    <scope>NUCLEOTIDE SEQUENCE [LARGE SCALE GENOMIC DNA]</scope>
    <source>
        <strain evidence="3 4">PXO99A</strain>
    </source>
</reference>
<dbReference type="SUPFAM" id="SSF56935">
    <property type="entry name" value="Porins"/>
    <property type="match status" value="1"/>
</dbReference>
<keyword evidence="3" id="KW-0675">Receptor</keyword>
<dbReference type="Gene3D" id="2.170.130.10">
    <property type="entry name" value="TonB-dependent receptor, plug domain"/>
    <property type="match status" value="1"/>
</dbReference>
<dbReference type="InterPro" id="IPR012910">
    <property type="entry name" value="Plug_dom"/>
</dbReference>
<protein>
    <submittedName>
        <fullName evidence="3">TonB-dependent outer membrane receptor</fullName>
    </submittedName>
</protein>
<dbReference type="PANTHER" id="PTHR47234">
    <property type="match status" value="1"/>
</dbReference>
<comment type="similarity">
    <text evidence="1">Belongs to the TonB-dependent receptor family.</text>
</comment>
<proteinExistence type="inferred from homology"/>
<organism evidence="3 4">
    <name type="scientific">Xanthomonas oryzae pv. oryzae (strain PXO99A)</name>
    <dbReference type="NCBI Taxonomy" id="360094"/>
    <lineage>
        <taxon>Bacteria</taxon>
        <taxon>Pseudomonadati</taxon>
        <taxon>Pseudomonadota</taxon>
        <taxon>Gammaproteobacteria</taxon>
        <taxon>Lysobacterales</taxon>
        <taxon>Lysobacteraceae</taxon>
        <taxon>Xanthomonas</taxon>
    </lineage>
</organism>
<keyword evidence="1" id="KW-0472">Membrane</keyword>
<dbReference type="InterPro" id="IPR039426">
    <property type="entry name" value="TonB-dep_rcpt-like"/>
</dbReference>
<name>A0A0K0GGH5_XANOP</name>
<sequence>MTALYGISPAMAQQTTDLGEVVVTGSRIKRAQVEGAQPVVTISAQQIQQEGFATVYGVLNSMNQQGSVEADTQWGSHTPNAWPINLRDLGPGRTLQLVNGHRVAHYPLPYGGESNFSNYSNIPSAAVERMDMLTGGSSAIYGSDAVAGVINVILKCDYQGDHVRLRGGTATEGGRDSFDVSWAGGRTGENWSLTYALQATKRDSLSGRDRPRMDDAHDMSYSNWTGQNRLYGFNPFTGMSLIDANTNARLAPPAGTCARLGSEFIDGQRLSYNQNTGALTNAGSYCGVAHDDGDWGLVTGSEDYTASLYGT</sequence>
<dbReference type="GO" id="GO:0009279">
    <property type="term" value="C:cell outer membrane"/>
    <property type="evidence" value="ECO:0007669"/>
    <property type="project" value="UniProtKB-SubCell"/>
</dbReference>
<keyword evidence="1" id="KW-0812">Transmembrane</keyword>
<dbReference type="AlphaFoldDB" id="A0A0K0GGH5"/>
<gene>
    <name evidence="3" type="ordered locus">PXO_03701</name>
</gene>